<reference evidence="2 3" key="1">
    <citation type="submission" date="2019-01" db="EMBL/GenBank/DDBJ databases">
        <title>Draft genome sequences of three monokaryotic isolates of the white-rot basidiomycete fungus Dichomitus squalens.</title>
        <authorList>
            <consortium name="DOE Joint Genome Institute"/>
            <person name="Lopez S.C."/>
            <person name="Andreopoulos B."/>
            <person name="Pangilinan J."/>
            <person name="Lipzen A."/>
            <person name="Riley R."/>
            <person name="Ahrendt S."/>
            <person name="Ng V."/>
            <person name="Barry K."/>
            <person name="Daum C."/>
            <person name="Grigoriev I.V."/>
            <person name="Hilden K.S."/>
            <person name="Makela M.R."/>
            <person name="de Vries R.P."/>
        </authorList>
    </citation>
    <scope>NUCLEOTIDE SEQUENCE [LARGE SCALE GENOMIC DNA]</scope>
    <source>
        <strain evidence="2 3">CBS 464.89</strain>
    </source>
</reference>
<proteinExistence type="predicted"/>
<keyword evidence="3" id="KW-1185">Reference proteome</keyword>
<dbReference type="AlphaFoldDB" id="A0A4Q9P0D4"/>
<evidence type="ECO:0000313" key="3">
    <source>
        <dbReference type="Proteomes" id="UP000292082"/>
    </source>
</evidence>
<sequence>MFTLSPIPASKPIPEMPTSMMAFMPLSDEDASDDDRSRPGPPISSASRSIPIKSKSDSHRARSGSSLLSRPDLDVTSSSVPRSSLDVHMGSVSASPSTSSMNYGSRPALDHAPGSYRSAVGENMLGLRADPSRVSPSSIDSDLKENQERKQRLAVLDKILDRGAGQPAYSVKSPHKDSLSDGSERPLPANPSTVSSTRTPSPISSTPHSYSSSTMEKELGGAPPFRPLLGPVSSASSAAAERERARASSVNSQNAPPVIPPPPSSMSVHPAPSPNTSIHLSHVTATRDGATPVHPVYGPHPQPTPVPQQSRPSQSRRQSTDVYPPMSANTGSLSRGRSTNLGIVPPSGYTSGLTRSIRAMQEAPRVS</sequence>
<name>A0A4Q9P0D4_9APHY</name>
<feature type="compositionally biased region" description="Polar residues" evidence="1">
    <location>
        <begin position="92"/>
        <end position="103"/>
    </location>
</feature>
<accession>A0A4Q9P0D4</accession>
<gene>
    <name evidence="2" type="ORF">BD310DRAFT_681916</name>
</gene>
<feature type="compositionally biased region" description="Polar residues" evidence="1">
    <location>
        <begin position="327"/>
        <end position="341"/>
    </location>
</feature>
<protein>
    <submittedName>
        <fullName evidence="2">Uncharacterized protein</fullName>
    </submittedName>
</protein>
<feature type="compositionally biased region" description="Basic and acidic residues" evidence="1">
    <location>
        <begin position="141"/>
        <end position="151"/>
    </location>
</feature>
<evidence type="ECO:0000256" key="1">
    <source>
        <dbReference type="SAM" id="MobiDB-lite"/>
    </source>
</evidence>
<feature type="compositionally biased region" description="Low complexity" evidence="1">
    <location>
        <begin position="307"/>
        <end position="317"/>
    </location>
</feature>
<feature type="region of interest" description="Disordered" evidence="1">
    <location>
        <begin position="1"/>
        <end position="367"/>
    </location>
</feature>
<dbReference type="STRING" id="114155.A0A4Q9P0D4"/>
<feature type="compositionally biased region" description="Low complexity" evidence="1">
    <location>
        <begin position="191"/>
        <end position="214"/>
    </location>
</feature>
<feature type="compositionally biased region" description="Basic and acidic residues" evidence="1">
    <location>
        <begin position="174"/>
        <end position="184"/>
    </location>
</feature>
<evidence type="ECO:0000313" key="2">
    <source>
        <dbReference type="EMBL" id="TBU55511.1"/>
    </source>
</evidence>
<dbReference type="Proteomes" id="UP000292082">
    <property type="component" value="Unassembled WGS sequence"/>
</dbReference>
<dbReference type="EMBL" id="ML145167">
    <property type="protein sequence ID" value="TBU55511.1"/>
    <property type="molecule type" value="Genomic_DNA"/>
</dbReference>
<feature type="compositionally biased region" description="Low complexity" evidence="1">
    <location>
        <begin position="43"/>
        <end position="53"/>
    </location>
</feature>
<organism evidence="2 3">
    <name type="scientific">Dichomitus squalens</name>
    <dbReference type="NCBI Taxonomy" id="114155"/>
    <lineage>
        <taxon>Eukaryota</taxon>
        <taxon>Fungi</taxon>
        <taxon>Dikarya</taxon>
        <taxon>Basidiomycota</taxon>
        <taxon>Agaricomycotina</taxon>
        <taxon>Agaricomycetes</taxon>
        <taxon>Polyporales</taxon>
        <taxon>Polyporaceae</taxon>
        <taxon>Dichomitus</taxon>
    </lineage>
</organism>